<dbReference type="Gene3D" id="1.20.140.10">
    <property type="entry name" value="Butyryl-CoA Dehydrogenase, subunit A, domain 3"/>
    <property type="match status" value="1"/>
</dbReference>
<dbReference type="Gene3D" id="1.10.540.10">
    <property type="entry name" value="Acyl-CoA dehydrogenase/oxidase, N-terminal domain"/>
    <property type="match status" value="1"/>
</dbReference>
<dbReference type="EMBL" id="JBIBSM010000002">
    <property type="protein sequence ID" value="MFF8275529.1"/>
    <property type="molecule type" value="Genomic_DNA"/>
</dbReference>
<dbReference type="PANTHER" id="PTHR43884">
    <property type="entry name" value="ACYL-COA DEHYDROGENASE"/>
    <property type="match status" value="1"/>
</dbReference>
<name>A0ABW6Y772_9ACTN</name>
<accession>A0ABW6Y772</accession>
<dbReference type="RefSeq" id="WP_391933193.1">
    <property type="nucleotide sequence ID" value="NZ_JBIBSM010000002.1"/>
</dbReference>
<feature type="region of interest" description="Disordered" evidence="2">
    <location>
        <begin position="1"/>
        <end position="27"/>
    </location>
</feature>
<dbReference type="InterPro" id="IPR009100">
    <property type="entry name" value="AcylCoA_DH/oxidase_NM_dom_sf"/>
</dbReference>
<dbReference type="SUPFAM" id="SSF56645">
    <property type="entry name" value="Acyl-CoA dehydrogenase NM domain-like"/>
    <property type="match status" value="1"/>
</dbReference>
<sequence>MPTQQTSRQISDPQIPAPQISDPRTAVDPASRIDSAAVVVAAADVAKIAAEHAQAAERDRRLSPEVVRSMLDAGFARHFVPRRHGGDAGTFEEIVRAVAVVGEGCTSAAWAASLTASLGRMAAYLPEAGRRRIWAGGPDTLIVGALMPFGRARREEGGWRISGTWPYVSVVDHADWALVCAMTTEERPVARFFAVPRGSWRTEDTWSSVGMRGTGSNTLHVEDVFVPDELTFTRDAVATGVAEDAEAPCHRVPLKAVNGLCFAAPVLGAARAALTAWREGTAPRHTSASGGLESAAAVVLGRAAGEADTAALLLESAARRADTGRVTDLEVARNSRDCALAAELATAAVDRLFTSAGTRAHQESAPLQRHWRDAHSAAGHVVLGFPAAAETYARELQREK</sequence>
<keyword evidence="6" id="KW-1185">Reference proteome</keyword>
<dbReference type="PANTHER" id="PTHR43884:SF12">
    <property type="entry name" value="ISOVALERYL-COA DEHYDROGENASE, MITOCHONDRIAL-RELATED"/>
    <property type="match status" value="1"/>
</dbReference>
<evidence type="ECO:0000259" key="4">
    <source>
        <dbReference type="Pfam" id="PF08028"/>
    </source>
</evidence>
<keyword evidence="1" id="KW-0560">Oxidoreductase</keyword>
<proteinExistence type="predicted"/>
<dbReference type="Gene3D" id="2.40.110.10">
    <property type="entry name" value="Butyryl-CoA Dehydrogenase, subunit A, domain 2"/>
    <property type="match status" value="1"/>
</dbReference>
<evidence type="ECO:0000256" key="2">
    <source>
        <dbReference type="SAM" id="MobiDB-lite"/>
    </source>
</evidence>
<dbReference type="InterPro" id="IPR036250">
    <property type="entry name" value="AcylCo_DH-like_C"/>
</dbReference>
<dbReference type="InterPro" id="IPR037069">
    <property type="entry name" value="AcylCoA_DH/ox_N_sf"/>
</dbReference>
<reference evidence="5 6" key="1">
    <citation type="submission" date="2024-10" db="EMBL/GenBank/DDBJ databases">
        <title>The Natural Products Discovery Center: Release of the First 8490 Sequenced Strains for Exploring Actinobacteria Biosynthetic Diversity.</title>
        <authorList>
            <person name="Kalkreuter E."/>
            <person name="Kautsar S.A."/>
            <person name="Yang D."/>
            <person name="Bader C.D."/>
            <person name="Teijaro C.N."/>
            <person name="Fluegel L."/>
            <person name="Davis C.M."/>
            <person name="Simpson J.R."/>
            <person name="Lauterbach L."/>
            <person name="Steele A.D."/>
            <person name="Gui C."/>
            <person name="Meng S."/>
            <person name="Li G."/>
            <person name="Viehrig K."/>
            <person name="Ye F."/>
            <person name="Su P."/>
            <person name="Kiefer A.F."/>
            <person name="Nichols A."/>
            <person name="Cepeda A.J."/>
            <person name="Yan W."/>
            <person name="Fan B."/>
            <person name="Jiang Y."/>
            <person name="Adhikari A."/>
            <person name="Zheng C.-J."/>
            <person name="Schuster L."/>
            <person name="Cowan T.M."/>
            <person name="Smanski M.J."/>
            <person name="Chevrette M.G."/>
            <person name="De Carvalho L.P.S."/>
            <person name="Shen B."/>
        </authorList>
    </citation>
    <scope>NUCLEOTIDE SEQUENCE [LARGE SCALE GENOMIC DNA]</scope>
    <source>
        <strain evidence="5 6">NPDC015755</strain>
    </source>
</reference>
<comment type="caution">
    <text evidence="5">The sequence shown here is derived from an EMBL/GenBank/DDBJ whole genome shotgun (WGS) entry which is preliminary data.</text>
</comment>
<organism evidence="5 6">
    <name type="scientific">Streptomyces lateritius</name>
    <dbReference type="NCBI Taxonomy" id="67313"/>
    <lineage>
        <taxon>Bacteria</taxon>
        <taxon>Bacillati</taxon>
        <taxon>Actinomycetota</taxon>
        <taxon>Actinomycetes</taxon>
        <taxon>Kitasatosporales</taxon>
        <taxon>Streptomycetaceae</taxon>
        <taxon>Streptomyces</taxon>
    </lineage>
</organism>
<evidence type="ECO:0000259" key="3">
    <source>
        <dbReference type="Pfam" id="PF02771"/>
    </source>
</evidence>
<dbReference type="Proteomes" id="UP001603013">
    <property type="component" value="Unassembled WGS sequence"/>
</dbReference>
<dbReference type="InterPro" id="IPR013107">
    <property type="entry name" value="Acyl-CoA_DH_C"/>
</dbReference>
<dbReference type="InterPro" id="IPR013786">
    <property type="entry name" value="AcylCoA_DH/ox_N"/>
</dbReference>
<evidence type="ECO:0000313" key="6">
    <source>
        <dbReference type="Proteomes" id="UP001603013"/>
    </source>
</evidence>
<dbReference type="Pfam" id="PF08028">
    <property type="entry name" value="Acyl-CoA_dh_2"/>
    <property type="match status" value="1"/>
</dbReference>
<dbReference type="PIRSF" id="PIRSF016578">
    <property type="entry name" value="HsaA"/>
    <property type="match status" value="1"/>
</dbReference>
<dbReference type="Pfam" id="PF02771">
    <property type="entry name" value="Acyl-CoA_dh_N"/>
    <property type="match status" value="1"/>
</dbReference>
<dbReference type="SUPFAM" id="SSF47203">
    <property type="entry name" value="Acyl-CoA dehydrogenase C-terminal domain-like"/>
    <property type="match status" value="1"/>
</dbReference>
<feature type="compositionally biased region" description="Polar residues" evidence="2">
    <location>
        <begin position="1"/>
        <end position="12"/>
    </location>
</feature>
<protein>
    <submittedName>
        <fullName evidence="5">Acyl-CoA dehydrogenase family protein</fullName>
    </submittedName>
</protein>
<feature type="domain" description="Acyl-CoA dehydrogenase/oxidase N-terminal" evidence="3">
    <location>
        <begin position="47"/>
        <end position="119"/>
    </location>
</feature>
<feature type="domain" description="Acyl-CoA dehydrogenase C-terminal" evidence="4">
    <location>
        <begin position="260"/>
        <end position="383"/>
    </location>
</feature>
<dbReference type="InterPro" id="IPR046373">
    <property type="entry name" value="Acyl-CoA_Oxase/DH_mid-dom_sf"/>
</dbReference>
<evidence type="ECO:0000313" key="5">
    <source>
        <dbReference type="EMBL" id="MFF8275529.1"/>
    </source>
</evidence>
<gene>
    <name evidence="5" type="ORF">ACF05T_05310</name>
</gene>
<evidence type="ECO:0000256" key="1">
    <source>
        <dbReference type="ARBA" id="ARBA00023002"/>
    </source>
</evidence>